<accession>M4FIR6</accession>
<feature type="region of interest" description="Disordered" evidence="1">
    <location>
        <begin position="1"/>
        <end position="24"/>
    </location>
</feature>
<keyword evidence="3" id="KW-1185">Reference proteome</keyword>
<dbReference type="AlphaFoldDB" id="M4FIR6"/>
<dbReference type="InParanoid" id="M4FIR6"/>
<evidence type="ECO:0000313" key="3">
    <source>
        <dbReference type="Proteomes" id="UP000011750"/>
    </source>
</evidence>
<protein>
    <submittedName>
        <fullName evidence="2">Uncharacterized protein</fullName>
    </submittedName>
</protein>
<dbReference type="EnsemblPlants" id="Bra040995.1">
    <property type="protein sequence ID" value="Bra040995.1-P"/>
    <property type="gene ID" value="Bra040995"/>
</dbReference>
<name>M4FIR6_BRACM</name>
<sequence length="87" mass="9441">MKNGSLSLNRAVGESPHETSSSHVEKSYWLLRCALSTGNGEETRESPHFLLSPKKLGFATREAIVVATPTILVATPIQSKIVHQIDA</sequence>
<reference evidence="3" key="2">
    <citation type="journal article" date="2018" name="Hortic Res">
        <title>Improved Brassica rapa reference genome by single-molecule sequencing and chromosome conformation capture technologies.</title>
        <authorList>
            <person name="Zhang L."/>
            <person name="Cai X."/>
            <person name="Wu J."/>
            <person name="Liu M."/>
            <person name="Grob S."/>
            <person name="Cheng F."/>
            <person name="Liang J."/>
            <person name="Cai C."/>
            <person name="Liu Z."/>
            <person name="Liu B."/>
            <person name="Wang F."/>
            <person name="Li S."/>
            <person name="Liu F."/>
            <person name="Li X."/>
            <person name="Cheng L."/>
            <person name="Yang W."/>
            <person name="Li M.H."/>
            <person name="Grossniklaus U."/>
            <person name="Zheng H."/>
            <person name="Wang X."/>
        </authorList>
    </citation>
    <scope>NUCLEOTIDE SEQUENCE [LARGE SCALE GENOMIC DNA]</scope>
    <source>
        <strain evidence="3">cv. Chiifu-401-42</strain>
    </source>
</reference>
<organism evidence="2 3">
    <name type="scientific">Brassica campestris</name>
    <name type="common">Field mustard</name>
    <dbReference type="NCBI Taxonomy" id="3711"/>
    <lineage>
        <taxon>Eukaryota</taxon>
        <taxon>Viridiplantae</taxon>
        <taxon>Streptophyta</taxon>
        <taxon>Embryophyta</taxon>
        <taxon>Tracheophyta</taxon>
        <taxon>Spermatophyta</taxon>
        <taxon>Magnoliopsida</taxon>
        <taxon>eudicotyledons</taxon>
        <taxon>Gunneridae</taxon>
        <taxon>Pentapetalae</taxon>
        <taxon>rosids</taxon>
        <taxon>malvids</taxon>
        <taxon>Brassicales</taxon>
        <taxon>Brassicaceae</taxon>
        <taxon>Brassiceae</taxon>
        <taxon>Brassica</taxon>
    </lineage>
</organism>
<dbReference type="Proteomes" id="UP000011750">
    <property type="component" value="Unassembled WGS sequence"/>
</dbReference>
<dbReference type="HOGENOM" id="CLU_2486541_0_0_1"/>
<reference evidence="2" key="3">
    <citation type="submission" date="2023-03" db="UniProtKB">
        <authorList>
            <consortium name="EnsemblPlants"/>
        </authorList>
    </citation>
    <scope>IDENTIFICATION</scope>
    <source>
        <strain evidence="2">cv. Chiifu-401-42</strain>
    </source>
</reference>
<evidence type="ECO:0000256" key="1">
    <source>
        <dbReference type="SAM" id="MobiDB-lite"/>
    </source>
</evidence>
<evidence type="ECO:0000313" key="2">
    <source>
        <dbReference type="EnsemblPlants" id="Bra040995.1-P"/>
    </source>
</evidence>
<dbReference type="Gramene" id="Bra040995.1">
    <property type="protein sequence ID" value="Bra040995.1-P"/>
    <property type="gene ID" value="Bra040995"/>
</dbReference>
<proteinExistence type="predicted"/>
<reference evidence="3" key="1">
    <citation type="journal article" date="2011" name="Nat. Genet.">
        <title>The genome of the mesopolyploid crop species Brassica rapa.</title>
        <authorList>
            <consortium name="Brassica rapa Genome Sequencing Project Consortium"/>
            <person name="Wang X."/>
            <person name="Wang H."/>
            <person name="Wang J."/>
            <person name="Sun R."/>
            <person name="Wu J."/>
            <person name="Liu S."/>
            <person name="Bai Y."/>
            <person name="Mun J.H."/>
            <person name="Bancroft I."/>
            <person name="Cheng F."/>
            <person name="Huang S."/>
            <person name="Li X."/>
            <person name="Hua W."/>
            <person name="Wang J."/>
            <person name="Wang X."/>
            <person name="Freeling M."/>
            <person name="Pires J.C."/>
            <person name="Paterson A.H."/>
            <person name="Chalhoub B."/>
            <person name="Wang B."/>
            <person name="Hayward A."/>
            <person name="Sharpe A.G."/>
            <person name="Park B.S."/>
            <person name="Weisshaar B."/>
            <person name="Liu B."/>
            <person name="Li B."/>
            <person name="Liu B."/>
            <person name="Tong C."/>
            <person name="Song C."/>
            <person name="Duran C."/>
            <person name="Peng C."/>
            <person name="Geng C."/>
            <person name="Koh C."/>
            <person name="Lin C."/>
            <person name="Edwards D."/>
            <person name="Mu D."/>
            <person name="Shen D."/>
            <person name="Soumpourou E."/>
            <person name="Li F."/>
            <person name="Fraser F."/>
            <person name="Conant G."/>
            <person name="Lassalle G."/>
            <person name="King G.J."/>
            <person name="Bonnema G."/>
            <person name="Tang H."/>
            <person name="Wang H."/>
            <person name="Belcram H."/>
            <person name="Zhou H."/>
            <person name="Hirakawa H."/>
            <person name="Abe H."/>
            <person name="Guo H."/>
            <person name="Wang H."/>
            <person name="Jin H."/>
            <person name="Parkin I.A."/>
            <person name="Batley J."/>
            <person name="Kim J.S."/>
            <person name="Just J."/>
            <person name="Li J."/>
            <person name="Xu J."/>
            <person name="Deng J."/>
            <person name="Kim J.A."/>
            <person name="Li J."/>
            <person name="Yu J."/>
            <person name="Meng J."/>
            <person name="Wang J."/>
            <person name="Min J."/>
            <person name="Poulain J."/>
            <person name="Wang J."/>
            <person name="Hatakeyama K."/>
            <person name="Wu K."/>
            <person name="Wang L."/>
            <person name="Fang L."/>
            <person name="Trick M."/>
            <person name="Links M.G."/>
            <person name="Zhao M."/>
            <person name="Jin M."/>
            <person name="Ramchiary N."/>
            <person name="Drou N."/>
            <person name="Berkman P.J."/>
            <person name="Cai Q."/>
            <person name="Huang Q."/>
            <person name="Li R."/>
            <person name="Tabata S."/>
            <person name="Cheng S."/>
            <person name="Zhang S."/>
            <person name="Zhang S."/>
            <person name="Huang S."/>
            <person name="Sato S."/>
            <person name="Sun S."/>
            <person name="Kwon S.J."/>
            <person name="Choi S.R."/>
            <person name="Lee T.H."/>
            <person name="Fan W."/>
            <person name="Zhao X."/>
            <person name="Tan X."/>
            <person name="Xu X."/>
            <person name="Wang Y."/>
            <person name="Qiu Y."/>
            <person name="Yin Y."/>
            <person name="Li Y."/>
            <person name="Du Y."/>
            <person name="Liao Y."/>
            <person name="Lim Y."/>
            <person name="Narusaka Y."/>
            <person name="Wang Y."/>
            <person name="Wang Z."/>
            <person name="Li Z."/>
            <person name="Wang Z."/>
            <person name="Xiong Z."/>
            <person name="Zhang Z."/>
        </authorList>
    </citation>
    <scope>NUCLEOTIDE SEQUENCE [LARGE SCALE GENOMIC DNA]</scope>
    <source>
        <strain evidence="3">cv. Chiifu-401-42</strain>
    </source>
</reference>